<dbReference type="Proteomes" id="UP001161391">
    <property type="component" value="Unassembled WGS sequence"/>
</dbReference>
<accession>A0ABQ5V8M7</accession>
<dbReference type="Pfam" id="PF07676">
    <property type="entry name" value="PD40"/>
    <property type="match status" value="3"/>
</dbReference>
<dbReference type="InterPro" id="IPR029058">
    <property type="entry name" value="AB_hydrolase_fold"/>
</dbReference>
<keyword evidence="5" id="KW-1185">Reference proteome</keyword>
<protein>
    <submittedName>
        <fullName evidence="4">Acylaminoacyl-peptidase</fullName>
    </submittedName>
</protein>
<dbReference type="Pfam" id="PF00326">
    <property type="entry name" value="Peptidase_S9"/>
    <property type="match status" value="1"/>
</dbReference>
<feature type="domain" description="Peptidase S9 prolyl oligopeptidase catalytic" evidence="3">
    <location>
        <begin position="453"/>
        <end position="657"/>
    </location>
</feature>
<dbReference type="InterPro" id="IPR011042">
    <property type="entry name" value="6-blade_b-propeller_TolB-like"/>
</dbReference>
<comment type="caution">
    <text evidence="4">The sequence shown here is derived from an EMBL/GenBank/DDBJ whole genome shotgun (WGS) entry which is preliminary data.</text>
</comment>
<organism evidence="4 5">
    <name type="scientific">Algimonas ampicilliniresistens</name>
    <dbReference type="NCBI Taxonomy" id="1298735"/>
    <lineage>
        <taxon>Bacteria</taxon>
        <taxon>Pseudomonadati</taxon>
        <taxon>Pseudomonadota</taxon>
        <taxon>Alphaproteobacteria</taxon>
        <taxon>Maricaulales</taxon>
        <taxon>Robiginitomaculaceae</taxon>
        <taxon>Algimonas</taxon>
    </lineage>
</organism>
<dbReference type="Gene3D" id="3.40.50.1820">
    <property type="entry name" value="alpha/beta hydrolase"/>
    <property type="match status" value="1"/>
</dbReference>
<evidence type="ECO:0000313" key="5">
    <source>
        <dbReference type="Proteomes" id="UP001161391"/>
    </source>
</evidence>
<dbReference type="SUPFAM" id="SSF53474">
    <property type="entry name" value="alpha/beta-Hydrolases"/>
    <property type="match status" value="1"/>
</dbReference>
<evidence type="ECO:0000256" key="2">
    <source>
        <dbReference type="ARBA" id="ARBA00022825"/>
    </source>
</evidence>
<evidence type="ECO:0000259" key="3">
    <source>
        <dbReference type="Pfam" id="PF00326"/>
    </source>
</evidence>
<proteinExistence type="predicted"/>
<name>A0ABQ5V8M7_9PROT</name>
<reference evidence="4" key="1">
    <citation type="journal article" date="2014" name="Int. J. Syst. Evol. Microbiol.">
        <title>Complete genome of a new Firmicutes species belonging to the dominant human colonic microbiota ('Ruminococcus bicirculans') reveals two chromosomes and a selective capacity to utilize plant glucans.</title>
        <authorList>
            <consortium name="NISC Comparative Sequencing Program"/>
            <person name="Wegmann U."/>
            <person name="Louis P."/>
            <person name="Goesmann A."/>
            <person name="Henrissat B."/>
            <person name="Duncan S.H."/>
            <person name="Flint H.J."/>
        </authorList>
    </citation>
    <scope>NUCLEOTIDE SEQUENCE</scope>
    <source>
        <strain evidence="4">NBRC 108219</strain>
    </source>
</reference>
<keyword evidence="2" id="KW-0720">Serine protease</keyword>
<keyword evidence="2" id="KW-0645">Protease</keyword>
<evidence type="ECO:0000256" key="1">
    <source>
        <dbReference type="ARBA" id="ARBA00022801"/>
    </source>
</evidence>
<dbReference type="InterPro" id="IPR001375">
    <property type="entry name" value="Peptidase_S9_cat"/>
</dbReference>
<gene>
    <name evidence="4" type="ORF">GCM10007853_16770</name>
</gene>
<dbReference type="PANTHER" id="PTHR42776">
    <property type="entry name" value="SERINE PEPTIDASE S9 FAMILY MEMBER"/>
    <property type="match status" value="1"/>
</dbReference>
<dbReference type="SUPFAM" id="SSF82171">
    <property type="entry name" value="DPP6 N-terminal domain-like"/>
    <property type="match status" value="1"/>
</dbReference>
<dbReference type="InterPro" id="IPR011659">
    <property type="entry name" value="WD40"/>
</dbReference>
<dbReference type="Gene3D" id="2.120.10.30">
    <property type="entry name" value="TolB, C-terminal domain"/>
    <property type="match status" value="2"/>
</dbReference>
<dbReference type="RefSeq" id="WP_284389596.1">
    <property type="nucleotide sequence ID" value="NZ_BSNK01000002.1"/>
</dbReference>
<reference evidence="4" key="2">
    <citation type="submission" date="2023-01" db="EMBL/GenBank/DDBJ databases">
        <title>Draft genome sequence of Algimonas ampicilliniresistens strain NBRC 108219.</title>
        <authorList>
            <person name="Sun Q."/>
            <person name="Mori K."/>
        </authorList>
    </citation>
    <scope>NUCLEOTIDE SEQUENCE</scope>
    <source>
        <strain evidence="4">NBRC 108219</strain>
    </source>
</reference>
<dbReference type="EMBL" id="BSNK01000002">
    <property type="protein sequence ID" value="GLQ23803.1"/>
    <property type="molecule type" value="Genomic_DNA"/>
</dbReference>
<sequence>MAFSLNSPAFADDEKASDSTFTVDHLMSLKTVSDVKISPDGLWVAYVVRRMDEEKDKSFSQIWMSSTDGKTRLPMTASYSSASSPRWSPNGTDLAFLGVRGDDEDAETQVWLLDRRGGEARQYTTVKQGVDSFTYSPSGDQMVLVIQDAKPEAEDGEDEKDAEPWVIDRLQFKQDYVGYLDRRRTHLYLFDGEADPVQITSGDYDNEDPAWSPDGQKIAFVSKRQGDPDSNSNSDIWTVAADADAKTFPLTQITQNKGPDFGPAWSPDGQSIAHITSTEPEKLWYDVEHLAIAPASGSGDVEILTKDYDRFVYSLAYAPSGESIYALAADEGDSPLIEFDVETGTRTRHSQPDTVIRGFDLGKNGEIAYLLSSHHQPTDVYVRAGQGDIRLTELNKDLLDGVNLARVERLKVSGWQGRDVESFVYYPSDYDAGKPYPVIFNFHGGPVGQHSSSFDSWGQLYAAKGYIAVLPNPHGSSGYGEDFSYALNQQWGVPDFADIEAITDHLIDNKIADENRIGIGGWSYGGILTNYMITQTTRYTAAVSGASEVNHRANYGHDIYQLAWETELGLPWENIDAWERINPFNNVGKVTTPTLVIGGHLDWNVPIQNSEQLYQALKRIGTPTQLVVYPNEHHGIRRPSFVRDRYNRYLDWYEQYLE</sequence>
<dbReference type="PANTHER" id="PTHR42776:SF27">
    <property type="entry name" value="DIPEPTIDYL PEPTIDASE FAMILY MEMBER 6"/>
    <property type="match status" value="1"/>
</dbReference>
<evidence type="ECO:0000313" key="4">
    <source>
        <dbReference type="EMBL" id="GLQ23803.1"/>
    </source>
</evidence>
<keyword evidence="1" id="KW-0378">Hydrolase</keyword>